<dbReference type="Proteomes" id="UP000184268">
    <property type="component" value="Unassembled WGS sequence"/>
</dbReference>
<dbReference type="STRING" id="299255.SAMN02745129_1567"/>
<evidence type="ECO:0000313" key="2">
    <source>
        <dbReference type="EMBL" id="SHH23917.1"/>
    </source>
</evidence>
<keyword evidence="1" id="KW-0812">Transmembrane</keyword>
<keyword evidence="3" id="KW-1185">Reference proteome</keyword>
<proteinExistence type="predicted"/>
<dbReference type="AlphaFoldDB" id="A0A1M5RC20"/>
<dbReference type="RefSeq" id="WP_067657525.1">
    <property type="nucleotide sequence ID" value="NZ_FQXG01000002.1"/>
</dbReference>
<keyword evidence="1" id="KW-1133">Transmembrane helix</keyword>
<dbReference type="EMBL" id="FQXG01000002">
    <property type="protein sequence ID" value="SHH23917.1"/>
    <property type="molecule type" value="Genomic_DNA"/>
</dbReference>
<evidence type="ECO:0000313" key="3">
    <source>
        <dbReference type="Proteomes" id="UP000184268"/>
    </source>
</evidence>
<dbReference type="OrthoDB" id="6312814at2"/>
<keyword evidence="1" id="KW-0472">Membrane</keyword>
<organism evidence="2 3">
    <name type="scientific">Ferrimonas marina</name>
    <dbReference type="NCBI Taxonomy" id="299255"/>
    <lineage>
        <taxon>Bacteria</taxon>
        <taxon>Pseudomonadati</taxon>
        <taxon>Pseudomonadota</taxon>
        <taxon>Gammaproteobacteria</taxon>
        <taxon>Alteromonadales</taxon>
        <taxon>Ferrimonadaceae</taxon>
        <taxon>Ferrimonas</taxon>
    </lineage>
</organism>
<gene>
    <name evidence="2" type="ORF">SAMN02745129_1567</name>
</gene>
<evidence type="ECO:0000256" key="1">
    <source>
        <dbReference type="SAM" id="Phobius"/>
    </source>
</evidence>
<name>A0A1M5RC20_9GAMM</name>
<feature type="transmembrane region" description="Helical" evidence="1">
    <location>
        <begin position="93"/>
        <end position="111"/>
    </location>
</feature>
<reference evidence="2 3" key="1">
    <citation type="submission" date="2016-11" db="EMBL/GenBank/DDBJ databases">
        <authorList>
            <person name="Jaros S."/>
            <person name="Januszkiewicz K."/>
            <person name="Wedrychowicz H."/>
        </authorList>
    </citation>
    <scope>NUCLEOTIDE SEQUENCE [LARGE SCALE GENOMIC DNA]</scope>
    <source>
        <strain evidence="2 3">DSM 16917</strain>
    </source>
</reference>
<sequence>MKFWKILFWFLALSTFLEVTRVPFSNSVSPGDLIGLALSALMLIPYYGFAYEVNIGWKRLWQGFFILYAPTSIVLSGIATYQAVPFLMRQADMLSWLFLAFRIVLTFVLLYPPYRYAFHSEGIWSNNSNNRDNHVDRTRTV</sequence>
<feature type="transmembrane region" description="Helical" evidence="1">
    <location>
        <begin position="31"/>
        <end position="49"/>
    </location>
</feature>
<feature type="transmembrane region" description="Helical" evidence="1">
    <location>
        <begin position="61"/>
        <end position="81"/>
    </location>
</feature>
<protein>
    <submittedName>
        <fullName evidence="2">Uncharacterized protein</fullName>
    </submittedName>
</protein>
<accession>A0A1M5RC20</accession>